<keyword evidence="1" id="KW-0812">Transmembrane</keyword>
<comment type="caution">
    <text evidence="2">The sequence shown here is derived from an EMBL/GenBank/DDBJ whole genome shotgun (WGS) entry which is preliminary data.</text>
</comment>
<dbReference type="EMBL" id="QGGB01000005">
    <property type="protein sequence ID" value="PWN06968.1"/>
    <property type="molecule type" value="Genomic_DNA"/>
</dbReference>
<evidence type="ECO:0000313" key="3">
    <source>
        <dbReference type="Proteomes" id="UP000245533"/>
    </source>
</evidence>
<accession>A0A316TSX7</accession>
<dbReference type="OrthoDB" id="7067258at2"/>
<keyword evidence="3" id="KW-1185">Reference proteome</keyword>
<keyword evidence="1" id="KW-1133">Transmembrane helix</keyword>
<dbReference type="RefSeq" id="WP_109646317.1">
    <property type="nucleotide sequence ID" value="NZ_QGGB01000005.1"/>
</dbReference>
<protein>
    <submittedName>
        <fullName evidence="2">Uncharacterized protein</fullName>
    </submittedName>
</protein>
<sequence>MFKKPVKPKKASLLFTLLIAITAYLGSQASPVFGYYVALLTMVALILASYTNSFWPSKEKAENPLVFSLFWGLVIGGLVPFVAVNFAEGGMQAVFDIFKS</sequence>
<reference evidence="2 3" key="1">
    <citation type="submission" date="2018-05" db="EMBL/GenBank/DDBJ databases">
        <title>Rhodohalobacter halophilus gen. nov., sp. nov., a moderately halophilic member of the family Balneolaceae.</title>
        <authorList>
            <person name="Liu Z.-W."/>
        </authorList>
    </citation>
    <scope>NUCLEOTIDE SEQUENCE [LARGE SCALE GENOMIC DNA]</scope>
    <source>
        <strain evidence="2 3">8A47</strain>
    </source>
</reference>
<name>A0A316TSX7_9BACT</name>
<feature type="transmembrane region" description="Helical" evidence="1">
    <location>
        <begin position="65"/>
        <end position="87"/>
    </location>
</feature>
<proteinExistence type="predicted"/>
<gene>
    <name evidence="2" type="ORF">DDZ15_06760</name>
</gene>
<dbReference type="AlphaFoldDB" id="A0A316TSX7"/>
<keyword evidence="1" id="KW-0472">Membrane</keyword>
<organism evidence="2 3">
    <name type="scientific">Rhodohalobacter mucosus</name>
    <dbReference type="NCBI Taxonomy" id="2079485"/>
    <lineage>
        <taxon>Bacteria</taxon>
        <taxon>Pseudomonadati</taxon>
        <taxon>Balneolota</taxon>
        <taxon>Balneolia</taxon>
        <taxon>Balneolales</taxon>
        <taxon>Balneolaceae</taxon>
        <taxon>Rhodohalobacter</taxon>
    </lineage>
</organism>
<dbReference type="Proteomes" id="UP000245533">
    <property type="component" value="Unassembled WGS sequence"/>
</dbReference>
<evidence type="ECO:0000256" key="1">
    <source>
        <dbReference type="SAM" id="Phobius"/>
    </source>
</evidence>
<evidence type="ECO:0000313" key="2">
    <source>
        <dbReference type="EMBL" id="PWN06968.1"/>
    </source>
</evidence>
<feature type="transmembrane region" description="Helical" evidence="1">
    <location>
        <begin position="35"/>
        <end position="53"/>
    </location>
</feature>